<feature type="transmembrane region" description="Helical" evidence="1">
    <location>
        <begin position="117"/>
        <end position="139"/>
    </location>
</feature>
<gene>
    <name evidence="2" type="ORF">JI749_06285</name>
</gene>
<keyword evidence="1" id="KW-0472">Membrane</keyword>
<dbReference type="RefSeq" id="WP_201660920.1">
    <property type="nucleotide sequence ID" value="NZ_CP068047.1"/>
</dbReference>
<evidence type="ECO:0000313" key="2">
    <source>
        <dbReference type="EMBL" id="QQR37216.1"/>
    </source>
</evidence>
<dbReference type="NCBIfam" id="NF047765">
    <property type="entry name" value="LIC_13387_fam"/>
    <property type="match status" value="1"/>
</dbReference>
<sequence length="141" mass="15109">MSKTLMTSGGLLFLLLGLLHAGLTVVDMFTPRLLTPENDRLRSLMETTPLRLHPDLRLWDAWMGFNLSHSLGLVVFGAGVVAVAIRVDPSAGGASVYPLAAAAVGLVYVLMCLRFWFWVPAVATSAATALLGLAFITAVQR</sequence>
<dbReference type="InterPro" id="IPR058068">
    <property type="entry name" value="LIC_13387-like"/>
</dbReference>
<name>A0ABX7BZ25_9HYPH</name>
<dbReference type="EMBL" id="CP068047">
    <property type="protein sequence ID" value="QQR37216.1"/>
    <property type="molecule type" value="Genomic_DNA"/>
</dbReference>
<keyword evidence="1" id="KW-1133">Transmembrane helix</keyword>
<protein>
    <recommendedName>
        <fullName evidence="4">DUF1304 domain-containing protein</fullName>
    </recommendedName>
</protein>
<dbReference type="Proteomes" id="UP000595460">
    <property type="component" value="Chromosome"/>
</dbReference>
<feature type="transmembrane region" description="Helical" evidence="1">
    <location>
        <begin position="67"/>
        <end position="87"/>
    </location>
</feature>
<keyword evidence="3" id="KW-1185">Reference proteome</keyword>
<evidence type="ECO:0008006" key="4">
    <source>
        <dbReference type="Google" id="ProtNLM"/>
    </source>
</evidence>
<proteinExistence type="predicted"/>
<evidence type="ECO:0000256" key="1">
    <source>
        <dbReference type="SAM" id="Phobius"/>
    </source>
</evidence>
<organism evidence="2 3">
    <name type="scientific">Devosia oryziradicis</name>
    <dbReference type="NCBI Taxonomy" id="2801335"/>
    <lineage>
        <taxon>Bacteria</taxon>
        <taxon>Pseudomonadati</taxon>
        <taxon>Pseudomonadota</taxon>
        <taxon>Alphaproteobacteria</taxon>
        <taxon>Hyphomicrobiales</taxon>
        <taxon>Devosiaceae</taxon>
        <taxon>Devosia</taxon>
    </lineage>
</organism>
<evidence type="ECO:0000313" key="3">
    <source>
        <dbReference type="Proteomes" id="UP000595460"/>
    </source>
</evidence>
<reference evidence="2 3" key="1">
    <citation type="submission" date="2021-01" db="EMBL/GenBank/DDBJ databases">
        <title>Genome seq and assembly of Devosia sp. G19.</title>
        <authorList>
            <person name="Chhetri G."/>
        </authorList>
    </citation>
    <scope>NUCLEOTIDE SEQUENCE [LARGE SCALE GENOMIC DNA]</scope>
    <source>
        <strain evidence="2 3">G19</strain>
    </source>
</reference>
<feature type="transmembrane region" description="Helical" evidence="1">
    <location>
        <begin position="94"/>
        <end position="111"/>
    </location>
</feature>
<keyword evidence="1" id="KW-0812">Transmembrane</keyword>
<accession>A0ABX7BZ25</accession>